<proteinExistence type="predicted"/>
<gene>
    <name evidence="1" type="ORF">DPEC_G00140520</name>
</gene>
<keyword evidence="2" id="KW-1185">Reference proteome</keyword>
<accession>A0ACC2GM71</accession>
<evidence type="ECO:0000313" key="2">
    <source>
        <dbReference type="Proteomes" id="UP001157502"/>
    </source>
</evidence>
<dbReference type="EMBL" id="CM055738">
    <property type="protein sequence ID" value="KAJ8004844.1"/>
    <property type="molecule type" value="Genomic_DNA"/>
</dbReference>
<reference evidence="1" key="1">
    <citation type="submission" date="2021-05" db="EMBL/GenBank/DDBJ databases">
        <authorList>
            <person name="Pan Q."/>
            <person name="Jouanno E."/>
            <person name="Zahm M."/>
            <person name="Klopp C."/>
            <person name="Cabau C."/>
            <person name="Louis A."/>
            <person name="Berthelot C."/>
            <person name="Parey E."/>
            <person name="Roest Crollius H."/>
            <person name="Montfort J."/>
            <person name="Robinson-Rechavi M."/>
            <person name="Bouchez O."/>
            <person name="Lampietro C."/>
            <person name="Lopez Roques C."/>
            <person name="Donnadieu C."/>
            <person name="Postlethwait J."/>
            <person name="Bobe J."/>
            <person name="Dillon D."/>
            <person name="Chandos A."/>
            <person name="von Hippel F."/>
            <person name="Guiguen Y."/>
        </authorList>
    </citation>
    <scope>NUCLEOTIDE SEQUENCE</scope>
    <source>
        <strain evidence="1">YG-Jan2019</strain>
    </source>
</reference>
<name>A0ACC2GM71_DALPE</name>
<dbReference type="Proteomes" id="UP001157502">
    <property type="component" value="Chromosome 11"/>
</dbReference>
<organism evidence="1 2">
    <name type="scientific">Dallia pectoralis</name>
    <name type="common">Alaska blackfish</name>
    <dbReference type="NCBI Taxonomy" id="75939"/>
    <lineage>
        <taxon>Eukaryota</taxon>
        <taxon>Metazoa</taxon>
        <taxon>Chordata</taxon>
        <taxon>Craniata</taxon>
        <taxon>Vertebrata</taxon>
        <taxon>Euteleostomi</taxon>
        <taxon>Actinopterygii</taxon>
        <taxon>Neopterygii</taxon>
        <taxon>Teleostei</taxon>
        <taxon>Protacanthopterygii</taxon>
        <taxon>Esociformes</taxon>
        <taxon>Umbridae</taxon>
        <taxon>Dallia</taxon>
    </lineage>
</organism>
<evidence type="ECO:0000313" key="1">
    <source>
        <dbReference type="EMBL" id="KAJ8004844.1"/>
    </source>
</evidence>
<comment type="caution">
    <text evidence="1">The sequence shown here is derived from an EMBL/GenBank/DDBJ whole genome shotgun (WGS) entry which is preliminary data.</text>
</comment>
<protein>
    <submittedName>
        <fullName evidence="1">Uncharacterized protein</fullName>
    </submittedName>
</protein>
<sequence length="704" mass="78638">MAVVIRLQGLRITAGSQEIRTFFSGLKIPDGGVHIIGGDRQEAFIIFASDEDARRAMTRSGCPINGSPVHLLLSSRSEMLSIVEESMKKPEVNQQRPPKKGNKRPVRGAIVEPPLKKGYPEASVRSRSPSQKSLSPANSRDELYLLLRGMPYNATEQSVRTFCSGLAVEDIVLMKNDNGKPNGKGIVKFKFRMDAIQCLKRHKKYMGTRFVEVNQSSEDQWFKAGGGKEPGKFGSGKFRRGPSPAHTSRCPVDRARSRSPVADRSQNEDFCVLVENLPYTVEKKDIKKLFHPASLNYDQILHLRDAMGNETRCVFVLFGNLKDYCSALTHDKKIFLNRYVHVSPISKEKMVTMLESFENPSVCRSPSVRSRSRSEERLPRQTVDTYGSQKICLYVRNLPFDVRKLEILGFFLGFRVSEENVVLLRDSKGNGLGEALVIFQSEEEAMGAESLNGQAFLGANVILKCISVAQMREFGVEEPVITAQQLAGARTASIHEASQPYTNYVVNSDRGHLPMNDLQIPVHEGSGLGSDRLGSPARRDRVNGHGHGSNETSLPQSLRRLDQTGEVTVVGRRLFTIRMEVSRRRIIQKHLQPARPLRRCSSDPEPCVNSADTFACGPADQKTNNSIGVEQLFKILHLQTLTPQKDSTHTKVKVSYSRDFLIQLASSPIAKKKPDFLPEHPVVLEKAREPCVPKYEKRCGEMLA</sequence>